<sequence>MTSNIKTLEGIKLSEEAAAQRVSEATNQAPVAQEEEVPSVDAASASVSAVTISVVTTALNEAGNVQAFLNESVEALQGLAVSWEIIYIDDGSVDETPDLVLAYIEETGCSQIRLIRHGHSQGITAALEESIKESNGEFVCLLPADMESSPKSDIPALYNALDDNTDVVLGRRIGRDDGKSFASAVYNNLNRVLFNVDFHDANWIKIFRREKANGVHLRSEWHRFFVPILASRGCRIKEVDVVWHSRQFGKSKFGLSRFPVSLADMLAVKLIITYSTHPLLLFSWISFISFIVSLVSLMIGLSAPEGADRQWFGGVLIAAGLMVISFISLCIGACAEMLLGMKGVRDDQL</sequence>
<organism evidence="10 11">
    <name type="scientific">Litoribacillus peritrichatus</name>
    <dbReference type="NCBI Taxonomy" id="718191"/>
    <lineage>
        <taxon>Bacteria</taxon>
        <taxon>Pseudomonadati</taxon>
        <taxon>Pseudomonadota</taxon>
        <taxon>Gammaproteobacteria</taxon>
        <taxon>Oceanospirillales</taxon>
        <taxon>Oceanospirillaceae</taxon>
        <taxon>Litoribacillus</taxon>
    </lineage>
</organism>
<evidence type="ECO:0000313" key="10">
    <source>
        <dbReference type="EMBL" id="GAA3915312.1"/>
    </source>
</evidence>
<protein>
    <submittedName>
        <fullName evidence="10">Glycosyltransferase family 2 protein</fullName>
    </submittedName>
</protein>
<evidence type="ECO:0000256" key="5">
    <source>
        <dbReference type="ARBA" id="ARBA00022985"/>
    </source>
</evidence>
<dbReference type="SUPFAM" id="SSF53448">
    <property type="entry name" value="Nucleotide-diphospho-sugar transferases"/>
    <property type="match status" value="1"/>
</dbReference>
<evidence type="ECO:0000313" key="11">
    <source>
        <dbReference type="Proteomes" id="UP001501565"/>
    </source>
</evidence>
<dbReference type="PANTHER" id="PTHR48090:SF3">
    <property type="entry name" value="UNDECAPRENYL-PHOSPHATE 4-DEOXY-4-FORMAMIDO-L-ARABINOSE TRANSFERASE"/>
    <property type="match status" value="1"/>
</dbReference>
<feature type="transmembrane region" description="Helical" evidence="8">
    <location>
        <begin position="279"/>
        <end position="299"/>
    </location>
</feature>
<name>A0ABP7M5R4_9GAMM</name>
<evidence type="ECO:0000256" key="6">
    <source>
        <dbReference type="ARBA" id="ARBA00022989"/>
    </source>
</evidence>
<evidence type="ECO:0000256" key="3">
    <source>
        <dbReference type="ARBA" id="ARBA00022679"/>
    </source>
</evidence>
<evidence type="ECO:0000256" key="8">
    <source>
        <dbReference type="SAM" id="Phobius"/>
    </source>
</evidence>
<keyword evidence="2" id="KW-0328">Glycosyltransferase</keyword>
<keyword evidence="4 8" id="KW-0812">Transmembrane</keyword>
<keyword evidence="6 8" id="KW-1133">Transmembrane helix</keyword>
<keyword evidence="5" id="KW-0448">Lipopolysaccharide biosynthesis</keyword>
<comment type="caution">
    <text evidence="10">The sequence shown here is derived from an EMBL/GenBank/DDBJ whole genome shotgun (WGS) entry which is preliminary data.</text>
</comment>
<dbReference type="InterPro" id="IPR029044">
    <property type="entry name" value="Nucleotide-diphossugar_trans"/>
</dbReference>
<evidence type="ECO:0000256" key="2">
    <source>
        <dbReference type="ARBA" id="ARBA00022676"/>
    </source>
</evidence>
<dbReference type="Proteomes" id="UP001501565">
    <property type="component" value="Unassembled WGS sequence"/>
</dbReference>
<gene>
    <name evidence="10" type="ORF">GCM10022277_07360</name>
</gene>
<keyword evidence="7 8" id="KW-0472">Membrane</keyword>
<dbReference type="RefSeq" id="WP_344795607.1">
    <property type="nucleotide sequence ID" value="NZ_BAABBN010000004.1"/>
</dbReference>
<keyword evidence="3" id="KW-0808">Transferase</keyword>
<dbReference type="InterPro" id="IPR001173">
    <property type="entry name" value="Glyco_trans_2-like"/>
</dbReference>
<accession>A0ABP7M5R4</accession>
<dbReference type="Pfam" id="PF00535">
    <property type="entry name" value="Glycos_transf_2"/>
    <property type="match status" value="1"/>
</dbReference>
<evidence type="ECO:0000256" key="1">
    <source>
        <dbReference type="ARBA" id="ARBA00022475"/>
    </source>
</evidence>
<reference evidence="11" key="1">
    <citation type="journal article" date="2019" name="Int. J. Syst. Evol. Microbiol.">
        <title>The Global Catalogue of Microorganisms (GCM) 10K type strain sequencing project: providing services to taxonomists for standard genome sequencing and annotation.</title>
        <authorList>
            <consortium name="The Broad Institute Genomics Platform"/>
            <consortium name="The Broad Institute Genome Sequencing Center for Infectious Disease"/>
            <person name="Wu L."/>
            <person name="Ma J."/>
        </authorList>
    </citation>
    <scope>NUCLEOTIDE SEQUENCE [LARGE SCALE GENOMIC DNA]</scope>
    <source>
        <strain evidence="11">JCM 17551</strain>
    </source>
</reference>
<feature type="domain" description="Glycosyltransferase 2-like" evidence="9">
    <location>
        <begin position="53"/>
        <end position="188"/>
    </location>
</feature>
<dbReference type="InterPro" id="IPR050256">
    <property type="entry name" value="Glycosyltransferase_2"/>
</dbReference>
<evidence type="ECO:0000256" key="4">
    <source>
        <dbReference type="ARBA" id="ARBA00022692"/>
    </source>
</evidence>
<evidence type="ECO:0000259" key="9">
    <source>
        <dbReference type="Pfam" id="PF00535"/>
    </source>
</evidence>
<dbReference type="EMBL" id="BAABBN010000004">
    <property type="protein sequence ID" value="GAA3915312.1"/>
    <property type="molecule type" value="Genomic_DNA"/>
</dbReference>
<evidence type="ECO:0000256" key="7">
    <source>
        <dbReference type="ARBA" id="ARBA00023136"/>
    </source>
</evidence>
<feature type="transmembrane region" description="Helical" evidence="8">
    <location>
        <begin position="311"/>
        <end position="335"/>
    </location>
</feature>
<dbReference type="Gene3D" id="3.90.550.10">
    <property type="entry name" value="Spore Coat Polysaccharide Biosynthesis Protein SpsA, Chain A"/>
    <property type="match status" value="1"/>
</dbReference>
<keyword evidence="1" id="KW-1003">Cell membrane</keyword>
<keyword evidence="11" id="KW-1185">Reference proteome</keyword>
<proteinExistence type="predicted"/>
<dbReference type="PANTHER" id="PTHR48090">
    <property type="entry name" value="UNDECAPRENYL-PHOSPHATE 4-DEOXY-4-FORMAMIDO-L-ARABINOSE TRANSFERASE-RELATED"/>
    <property type="match status" value="1"/>
</dbReference>